<evidence type="ECO:0000313" key="2">
    <source>
        <dbReference type="Proteomes" id="UP000184038"/>
    </source>
</evidence>
<evidence type="ECO:0008006" key="3">
    <source>
        <dbReference type="Google" id="ProtNLM"/>
    </source>
</evidence>
<dbReference type="RefSeq" id="WP_170865548.1">
    <property type="nucleotide sequence ID" value="NZ_FRCP01000023.1"/>
</dbReference>
<reference evidence="1 2" key="1">
    <citation type="submission" date="2016-11" db="EMBL/GenBank/DDBJ databases">
        <authorList>
            <person name="Jaros S."/>
            <person name="Januszkiewicz K."/>
            <person name="Wedrychowicz H."/>
        </authorList>
    </citation>
    <scope>NUCLEOTIDE SEQUENCE [LARGE SCALE GENOMIC DNA]</scope>
    <source>
        <strain evidence="1 2">DSM 15930</strain>
    </source>
</reference>
<gene>
    <name evidence="1" type="ORF">SAMN02746066_04105</name>
</gene>
<protein>
    <recommendedName>
        <fullName evidence="3">DUF1540 domain-containing protein</fullName>
    </recommendedName>
</protein>
<dbReference type="STRING" id="1120996.SAMN02746066_04105"/>
<accession>A0A1M7MY27</accession>
<dbReference type="EMBL" id="FRCP01000023">
    <property type="protein sequence ID" value="SHM95998.1"/>
    <property type="molecule type" value="Genomic_DNA"/>
</dbReference>
<name>A0A1M7MY27_9FIRM</name>
<dbReference type="AlphaFoldDB" id="A0A1M7MY27"/>
<dbReference type="Proteomes" id="UP000184038">
    <property type="component" value="Unassembled WGS sequence"/>
</dbReference>
<sequence length="55" mass="6395">MLQIVFCNDDTCKHNKNGTCTAKTLIHDVQSIESRNEIFVKCVTYEDLRCEDDTR</sequence>
<proteinExistence type="predicted"/>
<evidence type="ECO:0000313" key="1">
    <source>
        <dbReference type="EMBL" id="SHM95998.1"/>
    </source>
</evidence>
<keyword evidence="2" id="KW-1185">Reference proteome</keyword>
<organism evidence="1 2">
    <name type="scientific">Anaerosporobacter mobilis DSM 15930</name>
    <dbReference type="NCBI Taxonomy" id="1120996"/>
    <lineage>
        <taxon>Bacteria</taxon>
        <taxon>Bacillati</taxon>
        <taxon>Bacillota</taxon>
        <taxon>Clostridia</taxon>
        <taxon>Lachnospirales</taxon>
        <taxon>Lachnospiraceae</taxon>
        <taxon>Anaerosporobacter</taxon>
    </lineage>
</organism>